<protein>
    <submittedName>
        <fullName evidence="3">DNA-processing protein DprA</fullName>
    </submittedName>
</protein>
<dbReference type="Gene3D" id="3.40.50.450">
    <property type="match status" value="1"/>
</dbReference>
<dbReference type="GO" id="GO:0009294">
    <property type="term" value="P:DNA-mediated transformation"/>
    <property type="evidence" value="ECO:0007669"/>
    <property type="project" value="InterPro"/>
</dbReference>
<evidence type="ECO:0000313" key="3">
    <source>
        <dbReference type="EMBL" id="MVM32149.1"/>
    </source>
</evidence>
<comment type="caution">
    <text evidence="3">The sequence shown here is derived from an EMBL/GenBank/DDBJ whole genome shotgun (WGS) entry which is preliminary data.</text>
</comment>
<dbReference type="PANTHER" id="PTHR43022:SF1">
    <property type="entry name" value="PROTEIN SMF"/>
    <property type="match status" value="1"/>
</dbReference>
<dbReference type="InterPro" id="IPR003488">
    <property type="entry name" value="DprA"/>
</dbReference>
<dbReference type="RefSeq" id="WP_157586890.1">
    <property type="nucleotide sequence ID" value="NZ_WPIN01000007.1"/>
</dbReference>
<dbReference type="Pfam" id="PF02481">
    <property type="entry name" value="DNA_processg_A"/>
    <property type="match status" value="1"/>
</dbReference>
<feature type="domain" description="Smf/DprA SLOG" evidence="2">
    <location>
        <begin position="30"/>
        <end position="215"/>
    </location>
</feature>
<evidence type="ECO:0000256" key="1">
    <source>
        <dbReference type="ARBA" id="ARBA00006525"/>
    </source>
</evidence>
<dbReference type="EMBL" id="WPIN01000007">
    <property type="protein sequence ID" value="MVM32149.1"/>
    <property type="molecule type" value="Genomic_DNA"/>
</dbReference>
<gene>
    <name evidence="3" type="ORF">GO755_19015</name>
</gene>
<keyword evidence="4" id="KW-1185">Reference proteome</keyword>
<sequence length="240" mass="26877">MNRKDLLENEEFPFFSIPDTIGVLNEFEKKHAPNKAYYSGNLDLLRRGGRVSVVGSRNPTPNGVRRAVIVSRRLVENGITVVSGLAEGIDTIAHQTALACNGRTIAVLGTPLNKPYPKSNHGLFERLASEQLVISQFPSYTPFQPKNFPIRNRTMALISHATIIIEASEKSGTVHQGWEALRLGRPLYLLENLVKERNLSWAQEMIKYGAQLLSQDNFEDLFYTIPSGIVDEECYSDFPS</sequence>
<reference evidence="3 4" key="1">
    <citation type="submission" date="2019-12" db="EMBL/GenBank/DDBJ databases">
        <title>Spirosoma sp. HMF4905 genome sequencing and assembly.</title>
        <authorList>
            <person name="Kang H."/>
            <person name="Cha I."/>
            <person name="Kim H."/>
            <person name="Joh K."/>
        </authorList>
    </citation>
    <scope>NUCLEOTIDE SEQUENCE [LARGE SCALE GENOMIC DNA]</scope>
    <source>
        <strain evidence="3 4">HMF4905</strain>
    </source>
</reference>
<accession>A0A7K1SED1</accession>
<dbReference type="SUPFAM" id="SSF102405">
    <property type="entry name" value="MCP/YpsA-like"/>
    <property type="match status" value="1"/>
</dbReference>
<proteinExistence type="inferred from homology"/>
<dbReference type="PANTHER" id="PTHR43022">
    <property type="entry name" value="PROTEIN SMF"/>
    <property type="match status" value="1"/>
</dbReference>
<comment type="similarity">
    <text evidence="1">Belongs to the DprA/Smf family.</text>
</comment>
<evidence type="ECO:0000313" key="4">
    <source>
        <dbReference type="Proteomes" id="UP000436006"/>
    </source>
</evidence>
<organism evidence="3 4">
    <name type="scientific">Spirosoma arboris</name>
    <dbReference type="NCBI Taxonomy" id="2682092"/>
    <lineage>
        <taxon>Bacteria</taxon>
        <taxon>Pseudomonadati</taxon>
        <taxon>Bacteroidota</taxon>
        <taxon>Cytophagia</taxon>
        <taxon>Cytophagales</taxon>
        <taxon>Cytophagaceae</taxon>
        <taxon>Spirosoma</taxon>
    </lineage>
</organism>
<evidence type="ECO:0000259" key="2">
    <source>
        <dbReference type="Pfam" id="PF02481"/>
    </source>
</evidence>
<name>A0A7K1SED1_9BACT</name>
<dbReference type="Proteomes" id="UP000436006">
    <property type="component" value="Unassembled WGS sequence"/>
</dbReference>
<dbReference type="AlphaFoldDB" id="A0A7K1SED1"/>
<dbReference type="InterPro" id="IPR057666">
    <property type="entry name" value="DrpA_SLOG"/>
</dbReference>